<evidence type="ECO:0008006" key="3">
    <source>
        <dbReference type="Google" id="ProtNLM"/>
    </source>
</evidence>
<proteinExistence type="predicted"/>
<accession>A0A553I1X0</accession>
<dbReference type="Gene3D" id="3.40.50.150">
    <property type="entry name" value="Vaccinia Virus protein VP39"/>
    <property type="match status" value="1"/>
</dbReference>
<reference evidence="2" key="1">
    <citation type="submission" date="2019-06" db="EMBL/GenBank/DDBJ databases">
        <title>Draft genome sequence of the griseofulvin-producing fungus Xylaria cubensis strain G536.</title>
        <authorList>
            <person name="Mead M.E."/>
            <person name="Raja H.A."/>
            <person name="Steenwyk J.L."/>
            <person name="Knowles S.L."/>
            <person name="Oberlies N.H."/>
            <person name="Rokas A."/>
        </authorList>
    </citation>
    <scope>NUCLEOTIDE SEQUENCE [LARGE SCALE GENOMIC DNA]</scope>
    <source>
        <strain evidence="2">G536</strain>
    </source>
</reference>
<gene>
    <name evidence="1" type="ORF">FHL15_004960</name>
</gene>
<sequence>MISSSAAQLQEILVAHNAPSHSFDKNGDFQLPKEASNVQDVLIDAAAELHDLLLDPIGLLYIHGTYTNMICFEDITRIEIASMIPENGQASYEHIAQQTCLTEPVLRRIVYTTMTMHIFYESEPDMTASALEKWAKSHEPNESGFSLANKTNASVYDVLASDSIRAQRFANFMKISASSWTATVVDVRGSQGHIGIQSAKHFSDLRIVVQDVENVVAGADSKMLEDLKGRVDMMMMGASLNARERTYGEWEYLLTDADPSRKHVIEA</sequence>
<dbReference type="PANTHER" id="PTHR43712">
    <property type="entry name" value="PUTATIVE (AFU_ORTHOLOGUE AFUA_4G14580)-RELATED"/>
    <property type="match status" value="1"/>
</dbReference>
<comment type="caution">
    <text evidence="1">The sequence shown here is derived from an EMBL/GenBank/DDBJ whole genome shotgun (WGS) entry which is preliminary data.</text>
</comment>
<protein>
    <recommendedName>
        <fullName evidence="3">O-methyltransferase domain-containing protein</fullName>
    </recommendedName>
</protein>
<dbReference type="Proteomes" id="UP000319160">
    <property type="component" value="Unassembled WGS sequence"/>
</dbReference>
<dbReference type="EMBL" id="VFLP01000024">
    <property type="protein sequence ID" value="TRX94192.1"/>
    <property type="molecule type" value="Genomic_DNA"/>
</dbReference>
<dbReference type="PANTHER" id="PTHR43712:SF5">
    <property type="entry name" value="O-METHYLTRANSFERASE ASQN-RELATED"/>
    <property type="match status" value="1"/>
</dbReference>
<dbReference type="InterPro" id="IPR029063">
    <property type="entry name" value="SAM-dependent_MTases_sf"/>
</dbReference>
<keyword evidence="2" id="KW-1185">Reference proteome</keyword>
<name>A0A553I1X0_9PEZI</name>
<evidence type="ECO:0000313" key="2">
    <source>
        <dbReference type="Proteomes" id="UP000319160"/>
    </source>
</evidence>
<evidence type="ECO:0000313" key="1">
    <source>
        <dbReference type="EMBL" id="TRX94192.1"/>
    </source>
</evidence>
<dbReference type="OrthoDB" id="1606438at2759"/>
<dbReference type="AlphaFoldDB" id="A0A553I1X0"/>
<organism evidence="1 2">
    <name type="scientific">Xylaria flabelliformis</name>
    <dbReference type="NCBI Taxonomy" id="2512241"/>
    <lineage>
        <taxon>Eukaryota</taxon>
        <taxon>Fungi</taxon>
        <taxon>Dikarya</taxon>
        <taxon>Ascomycota</taxon>
        <taxon>Pezizomycotina</taxon>
        <taxon>Sordariomycetes</taxon>
        <taxon>Xylariomycetidae</taxon>
        <taxon>Xylariales</taxon>
        <taxon>Xylariaceae</taxon>
        <taxon>Xylaria</taxon>
    </lineage>
</organism>